<proteinExistence type="predicted"/>
<evidence type="ECO:0000313" key="2">
    <source>
        <dbReference type="EMBL" id="EYC32018.1"/>
    </source>
</evidence>
<feature type="domain" description="Abnormal cell migration protein 18-like fibronectin type I" evidence="1">
    <location>
        <begin position="63"/>
        <end position="131"/>
    </location>
</feature>
<protein>
    <recommendedName>
        <fullName evidence="1">Abnormal cell migration protein 18-like fibronectin type I domain-containing protein</fullName>
    </recommendedName>
</protein>
<accession>A0A016VZ40</accession>
<dbReference type="InterPro" id="IPR055119">
    <property type="entry name" value="Mig18_Fn1"/>
</dbReference>
<dbReference type="Pfam" id="PF23003">
    <property type="entry name" value="Fn1_2"/>
    <property type="match status" value="1"/>
</dbReference>
<gene>
    <name evidence="2" type="primary">Acey_s0003.g1356</name>
    <name evidence="2" type="synonym">Acey-B0280.7</name>
    <name evidence="2" type="ORF">Y032_0003g1356</name>
</gene>
<dbReference type="Proteomes" id="UP000024635">
    <property type="component" value="Unassembled WGS sequence"/>
</dbReference>
<dbReference type="EMBL" id="JARK01001339">
    <property type="protein sequence ID" value="EYC32018.1"/>
    <property type="molecule type" value="Genomic_DNA"/>
</dbReference>
<reference evidence="3" key="1">
    <citation type="journal article" date="2015" name="Nat. Genet.">
        <title>The genome and transcriptome of the zoonotic hookworm Ancylostoma ceylanicum identify infection-specific gene families.</title>
        <authorList>
            <person name="Schwarz E.M."/>
            <person name="Hu Y."/>
            <person name="Antoshechkin I."/>
            <person name="Miller M.M."/>
            <person name="Sternberg P.W."/>
            <person name="Aroian R.V."/>
        </authorList>
    </citation>
    <scope>NUCLEOTIDE SEQUENCE</scope>
    <source>
        <strain evidence="3">HY135</strain>
    </source>
</reference>
<evidence type="ECO:0000259" key="1">
    <source>
        <dbReference type="Pfam" id="PF23003"/>
    </source>
</evidence>
<keyword evidence="3" id="KW-1185">Reference proteome</keyword>
<sequence length="345" mass="38755">MIDHLLSILLLSSSFVAIDGVAIFDRNFTRPYVLKKTWVENFIKFQYIFEGNSAKPKIVPLGCVPTNQDDGDVMKVGDTFADRDFVFTCAESEEGVMSYEAIACVDAHGKRMQLGEMRKLSNGTVILHCNIYGGAVKKVVERAAGCYFNETIYGEDELWIEPLRNGKPEKAFKKKVKFTKAKFDENGSQLSGRLMQCFRPHFSYYESHMIGCAVGRTGVRFDDIIELSGKHFKCIQEDEGNLKLQPVGVDELSCKMDNQTHSHLANWTDTSRAAKMSCVYGHLKKTGCLVADRAIPIGQEVQISNGCVFLCHPQTNVYICDRKLGNWTIEEGGELQKAKAHKFSF</sequence>
<evidence type="ECO:0000313" key="3">
    <source>
        <dbReference type="Proteomes" id="UP000024635"/>
    </source>
</evidence>
<comment type="caution">
    <text evidence="2">The sequence shown here is derived from an EMBL/GenBank/DDBJ whole genome shotgun (WGS) entry which is preliminary data.</text>
</comment>
<dbReference type="OrthoDB" id="5780467at2759"/>
<organism evidence="2 3">
    <name type="scientific">Ancylostoma ceylanicum</name>
    <dbReference type="NCBI Taxonomy" id="53326"/>
    <lineage>
        <taxon>Eukaryota</taxon>
        <taxon>Metazoa</taxon>
        <taxon>Ecdysozoa</taxon>
        <taxon>Nematoda</taxon>
        <taxon>Chromadorea</taxon>
        <taxon>Rhabditida</taxon>
        <taxon>Rhabditina</taxon>
        <taxon>Rhabditomorpha</taxon>
        <taxon>Strongyloidea</taxon>
        <taxon>Ancylostomatidae</taxon>
        <taxon>Ancylostomatinae</taxon>
        <taxon>Ancylostoma</taxon>
    </lineage>
</organism>
<name>A0A016VZ40_9BILA</name>
<dbReference type="AlphaFoldDB" id="A0A016VZ40"/>